<feature type="non-terminal residue" evidence="1">
    <location>
        <position position="1"/>
    </location>
</feature>
<name>A0A0G4NG20_VERLO</name>
<gene>
    <name evidence="1" type="ORF">BN1723_019759</name>
</gene>
<dbReference type="EMBL" id="CVQI01034887">
    <property type="protein sequence ID" value="CRK45526.1"/>
    <property type="molecule type" value="Genomic_DNA"/>
</dbReference>
<sequence length="36" mass="4010">SGEEAHRASPPRHFYQWPLRGVLQLGDPDAQGPARL</sequence>
<protein>
    <submittedName>
        <fullName evidence="1">Uncharacterized protein</fullName>
    </submittedName>
</protein>
<dbReference type="AlphaFoldDB" id="A0A0G4NG20"/>
<proteinExistence type="predicted"/>
<dbReference type="Proteomes" id="UP000045706">
    <property type="component" value="Unassembled WGS sequence"/>
</dbReference>
<evidence type="ECO:0000313" key="2">
    <source>
        <dbReference type="Proteomes" id="UP000045706"/>
    </source>
</evidence>
<organism evidence="1 2">
    <name type="scientific">Verticillium longisporum</name>
    <name type="common">Verticillium dahliae var. longisporum</name>
    <dbReference type="NCBI Taxonomy" id="100787"/>
    <lineage>
        <taxon>Eukaryota</taxon>
        <taxon>Fungi</taxon>
        <taxon>Dikarya</taxon>
        <taxon>Ascomycota</taxon>
        <taxon>Pezizomycotina</taxon>
        <taxon>Sordariomycetes</taxon>
        <taxon>Hypocreomycetidae</taxon>
        <taxon>Glomerellales</taxon>
        <taxon>Plectosphaerellaceae</taxon>
        <taxon>Verticillium</taxon>
    </lineage>
</organism>
<reference evidence="2" key="1">
    <citation type="submission" date="2015-05" db="EMBL/GenBank/DDBJ databases">
        <authorList>
            <person name="Fogelqvist Johan"/>
        </authorList>
    </citation>
    <scope>NUCLEOTIDE SEQUENCE [LARGE SCALE GENOMIC DNA]</scope>
</reference>
<accession>A0A0G4NG20</accession>
<evidence type="ECO:0000313" key="1">
    <source>
        <dbReference type="EMBL" id="CRK45526.1"/>
    </source>
</evidence>